<dbReference type="EMBL" id="WIVV01000002">
    <property type="protein sequence ID" value="MQU41066.1"/>
    <property type="molecule type" value="Genomic_DNA"/>
</dbReference>
<protein>
    <submittedName>
        <fullName evidence="1">Uncharacterized protein</fullName>
    </submittedName>
</protein>
<proteinExistence type="predicted"/>
<dbReference type="EMBL" id="WIVX01000001">
    <property type="protein sequence ID" value="MQU29912.1"/>
    <property type="molecule type" value="Genomic_DNA"/>
</dbReference>
<keyword evidence="6" id="KW-1185">Reference proteome</keyword>
<evidence type="ECO:0000313" key="3">
    <source>
        <dbReference type="EMBL" id="MQU41066.1"/>
    </source>
</evidence>
<gene>
    <name evidence="3" type="ORF">GHO28_00900</name>
    <name evidence="2" type="ORF">GHO30_00620</name>
    <name evidence="1" type="ORF">GHO37_01410</name>
</gene>
<sequence length="95" mass="10734">MTVPVAPPLSLSRTELLKQSLIHQFDGRPTLRAVIANALEKALKQHFAGWFVKIHVLQLQIVWTVDANEQPLSALRCAAYRCWTPCLSTLRSVRL</sequence>
<evidence type="ECO:0000313" key="4">
    <source>
        <dbReference type="Proteomes" id="UP000447574"/>
    </source>
</evidence>
<accession>A0A6A7Z6L1</accession>
<evidence type="ECO:0000313" key="1">
    <source>
        <dbReference type="EMBL" id="MQT72971.1"/>
    </source>
</evidence>
<dbReference type="Proteomes" id="UP000470186">
    <property type="component" value="Unassembled WGS sequence"/>
</dbReference>
<name>A0A6A7Z6L1_9PSED</name>
<evidence type="ECO:0000313" key="5">
    <source>
        <dbReference type="Proteomes" id="UP000466863"/>
    </source>
</evidence>
<dbReference type="Proteomes" id="UP000447574">
    <property type="component" value="Unassembled WGS sequence"/>
</dbReference>
<evidence type="ECO:0000313" key="2">
    <source>
        <dbReference type="EMBL" id="MQU29912.1"/>
    </source>
</evidence>
<comment type="caution">
    <text evidence="1">The sequence shown here is derived from an EMBL/GenBank/DDBJ whole genome shotgun (WGS) entry which is preliminary data.</text>
</comment>
<dbReference type="AlphaFoldDB" id="A0A6A7Z6L1"/>
<organism evidence="1 4">
    <name type="scientific">Pseudomonas helleri</name>
    <dbReference type="NCBI Taxonomy" id="1608996"/>
    <lineage>
        <taxon>Bacteria</taxon>
        <taxon>Pseudomonadati</taxon>
        <taxon>Pseudomonadota</taxon>
        <taxon>Gammaproteobacteria</taxon>
        <taxon>Pseudomonadales</taxon>
        <taxon>Pseudomonadaceae</taxon>
        <taxon>Pseudomonas</taxon>
    </lineage>
</organism>
<dbReference type="RefSeq" id="WP_153331115.1">
    <property type="nucleotide sequence ID" value="NZ_JBQQHV010000021.1"/>
</dbReference>
<dbReference type="EMBL" id="WIWF01000003">
    <property type="protein sequence ID" value="MQT72971.1"/>
    <property type="molecule type" value="Genomic_DNA"/>
</dbReference>
<dbReference type="Proteomes" id="UP000466863">
    <property type="component" value="Unassembled WGS sequence"/>
</dbReference>
<reference evidence="4 5" key="1">
    <citation type="submission" date="2019-10" db="EMBL/GenBank/DDBJ databases">
        <title>Evaluation of single-gene subtyping targets for Pseudomonas.</title>
        <authorList>
            <person name="Reichler S.J."/>
            <person name="Orsi R.H."/>
            <person name="Wiedmann M."/>
            <person name="Martin N.H."/>
            <person name="Murphy S.I."/>
        </authorList>
    </citation>
    <scope>NUCLEOTIDE SEQUENCE [LARGE SCALE GENOMIC DNA]</scope>
    <source>
        <strain evidence="3 5">FSL R10-1876</strain>
        <strain evidence="2 6">FSL R10-2107</strain>
        <strain evidence="1 4">FSL R10-2932</strain>
    </source>
</reference>
<evidence type="ECO:0000313" key="6">
    <source>
        <dbReference type="Proteomes" id="UP000470186"/>
    </source>
</evidence>